<comment type="caution">
    <text evidence="1">The sequence shown here is derived from an EMBL/GenBank/DDBJ whole genome shotgun (WGS) entry which is preliminary data.</text>
</comment>
<dbReference type="EMBL" id="JBHTAA010000005">
    <property type="protein sequence ID" value="MFC7204726.1"/>
    <property type="molecule type" value="Genomic_DNA"/>
</dbReference>
<gene>
    <name evidence="1" type="ORF">ACFQJC_14495</name>
</gene>
<name>A0ABD5ZHR2_9EURY</name>
<sequence>MEISIIGDGNNANSTDEITPKTNTADVMTPVAEISPERGTFIRLLNRVARGDLAGLPIYGKFKDSGGNDLPVNTEMVITVEQAGESRPVEVSQEKTDIREYNQNDITTQRNVDNVDSVKHVLKWPQGYDKPGMPPHINVNSIDTAYIEMKSASVIDWTESTLIIDSAGVEEHRG</sequence>
<dbReference type="Proteomes" id="UP001596481">
    <property type="component" value="Unassembled WGS sequence"/>
</dbReference>
<accession>A0ABD5ZHR2</accession>
<organism evidence="1 2">
    <name type="scientific">Haloferax namakaokahaiae</name>
    <dbReference type="NCBI Taxonomy" id="1748331"/>
    <lineage>
        <taxon>Archaea</taxon>
        <taxon>Methanobacteriati</taxon>
        <taxon>Methanobacteriota</taxon>
        <taxon>Stenosarchaea group</taxon>
        <taxon>Halobacteria</taxon>
        <taxon>Halobacteriales</taxon>
        <taxon>Haloferacaceae</taxon>
        <taxon>Haloferax</taxon>
    </lineage>
</organism>
<dbReference type="AlphaFoldDB" id="A0ABD5ZHR2"/>
<dbReference type="Gene3D" id="2.60.120.1180">
    <property type="match status" value="1"/>
</dbReference>
<keyword evidence="2" id="KW-1185">Reference proteome</keyword>
<reference evidence="1 2" key="1">
    <citation type="journal article" date="2019" name="Int. J. Syst. Evol. Microbiol.">
        <title>The Global Catalogue of Microorganisms (GCM) 10K type strain sequencing project: providing services to taxonomists for standard genome sequencing and annotation.</title>
        <authorList>
            <consortium name="The Broad Institute Genomics Platform"/>
            <consortium name="The Broad Institute Genome Sequencing Center for Infectious Disease"/>
            <person name="Wu L."/>
            <person name="Ma J."/>
        </authorList>
    </citation>
    <scope>NUCLEOTIDE SEQUENCE [LARGE SCALE GENOMIC DNA]</scope>
    <source>
        <strain evidence="1 2">DSM 29988</strain>
    </source>
</reference>
<evidence type="ECO:0000313" key="2">
    <source>
        <dbReference type="Proteomes" id="UP001596481"/>
    </source>
</evidence>
<protein>
    <submittedName>
        <fullName evidence="1">Uncharacterized protein</fullName>
    </submittedName>
</protein>
<dbReference type="RefSeq" id="WP_390224660.1">
    <property type="nucleotide sequence ID" value="NZ_JBHTAA010000005.1"/>
</dbReference>
<evidence type="ECO:0000313" key="1">
    <source>
        <dbReference type="EMBL" id="MFC7204726.1"/>
    </source>
</evidence>
<proteinExistence type="predicted"/>